<dbReference type="RefSeq" id="WP_240255820.1">
    <property type="nucleotide sequence ID" value="NZ_JAKTTI010000016.1"/>
</dbReference>
<reference evidence="2" key="1">
    <citation type="submission" date="2022-02" db="EMBL/GenBank/DDBJ databases">
        <title>Fredinandcohnia quinoae sp. nov. isolated from Chenopodium quinoa seeds.</title>
        <authorList>
            <person name="Saati-Santamaria Z."/>
            <person name="Flores-Felix J.D."/>
            <person name="Igual J.M."/>
            <person name="Velazquez E."/>
            <person name="Garcia-Fraile P."/>
            <person name="Martinez-Molina E."/>
        </authorList>
    </citation>
    <scope>NUCLEOTIDE SEQUENCE</scope>
    <source>
        <strain evidence="2">SECRCQ15</strain>
    </source>
</reference>
<feature type="domain" description="SpaA-like prealbumin fold" evidence="1">
    <location>
        <begin position="46"/>
        <end position="133"/>
    </location>
</feature>
<dbReference type="Pfam" id="PF17802">
    <property type="entry name" value="SpaA"/>
    <property type="match status" value="1"/>
</dbReference>
<accession>A0AAW5E9V8</accession>
<evidence type="ECO:0000313" key="3">
    <source>
        <dbReference type="Proteomes" id="UP001431131"/>
    </source>
</evidence>
<dbReference type="InterPro" id="IPR013783">
    <property type="entry name" value="Ig-like_fold"/>
</dbReference>
<dbReference type="EMBL" id="JAKTTI010000016">
    <property type="protein sequence ID" value="MCH1625908.1"/>
    <property type="molecule type" value="Genomic_DNA"/>
</dbReference>
<keyword evidence="3" id="KW-1185">Reference proteome</keyword>
<dbReference type="AlphaFoldDB" id="A0AAW5E9V8"/>
<dbReference type="Proteomes" id="UP001431131">
    <property type="component" value="Unassembled WGS sequence"/>
</dbReference>
<name>A0AAW5E9V8_9BACI</name>
<protein>
    <submittedName>
        <fullName evidence="2">Prealbumin-like fold domain-containing protein</fullName>
    </submittedName>
</protein>
<dbReference type="Gene3D" id="2.60.40.10">
    <property type="entry name" value="Immunoglobulins"/>
    <property type="match status" value="1"/>
</dbReference>
<evidence type="ECO:0000313" key="2">
    <source>
        <dbReference type="EMBL" id="MCH1625908.1"/>
    </source>
</evidence>
<dbReference type="InterPro" id="IPR041033">
    <property type="entry name" value="SpaA_PFL_dom_1"/>
</dbReference>
<evidence type="ECO:0000259" key="1">
    <source>
        <dbReference type="Pfam" id="PF17802"/>
    </source>
</evidence>
<sequence>MKQIIRVTVLLILIFVVYLAYKIDLTGEDPSEFVKEEEVVDPVKQGTITIFNTDETSNLPIQDTEYTIIEADTNNLIEIVMTNEDGKATTELLDYGNTYKIKQIRIIEPYQIDEEVYKVEINEPDNELKTTNSKAVSTE</sequence>
<comment type="caution">
    <text evidence="2">The sequence shown here is derived from an EMBL/GenBank/DDBJ whole genome shotgun (WGS) entry which is preliminary data.</text>
</comment>
<organism evidence="2 3">
    <name type="scientific">Fredinandcohnia quinoae</name>
    <dbReference type="NCBI Taxonomy" id="2918902"/>
    <lineage>
        <taxon>Bacteria</taxon>
        <taxon>Bacillati</taxon>
        <taxon>Bacillota</taxon>
        <taxon>Bacilli</taxon>
        <taxon>Bacillales</taxon>
        <taxon>Bacillaceae</taxon>
        <taxon>Fredinandcohnia</taxon>
    </lineage>
</organism>
<proteinExistence type="predicted"/>
<gene>
    <name evidence="2" type="ORF">MJG50_11255</name>
</gene>